<protein>
    <submittedName>
        <fullName evidence="1">(rape) hypothetical protein</fullName>
    </submittedName>
</protein>
<proteinExistence type="predicted"/>
<accession>A0A816J2H7</accession>
<dbReference type="EMBL" id="HG994373">
    <property type="protein sequence ID" value="CAF1766674.1"/>
    <property type="molecule type" value="Genomic_DNA"/>
</dbReference>
<gene>
    <name evidence="1" type="ORF">DARMORV10_C09P49420.1</name>
</gene>
<dbReference type="AlphaFoldDB" id="A0A816J2H7"/>
<sequence length="65" mass="7658">MMRESRSCKNEQQEERLDFTAELQGEMEHDYDNRCTGEVVDAYYLEMDNDDDEITDDDEDAKGGR</sequence>
<reference evidence="1" key="1">
    <citation type="submission" date="2021-01" db="EMBL/GenBank/DDBJ databases">
        <authorList>
            <consortium name="Genoscope - CEA"/>
            <person name="William W."/>
        </authorList>
    </citation>
    <scope>NUCLEOTIDE SEQUENCE</scope>
</reference>
<name>A0A816J2H7_BRANA</name>
<organism evidence="1">
    <name type="scientific">Brassica napus</name>
    <name type="common">Rape</name>
    <dbReference type="NCBI Taxonomy" id="3708"/>
    <lineage>
        <taxon>Eukaryota</taxon>
        <taxon>Viridiplantae</taxon>
        <taxon>Streptophyta</taxon>
        <taxon>Embryophyta</taxon>
        <taxon>Tracheophyta</taxon>
        <taxon>Spermatophyta</taxon>
        <taxon>Magnoliopsida</taxon>
        <taxon>eudicotyledons</taxon>
        <taxon>Gunneridae</taxon>
        <taxon>Pentapetalae</taxon>
        <taxon>rosids</taxon>
        <taxon>malvids</taxon>
        <taxon>Brassicales</taxon>
        <taxon>Brassicaceae</taxon>
        <taxon>Brassiceae</taxon>
        <taxon>Brassica</taxon>
    </lineage>
</organism>
<dbReference type="Proteomes" id="UP001295469">
    <property type="component" value="Chromosome C09"/>
</dbReference>
<evidence type="ECO:0000313" key="1">
    <source>
        <dbReference type="EMBL" id="CAF1766674.1"/>
    </source>
</evidence>